<organism evidence="2">
    <name type="scientific">Streptomyces pristinaespiralis</name>
    <dbReference type="NCBI Taxonomy" id="38300"/>
    <lineage>
        <taxon>Bacteria</taxon>
        <taxon>Bacillati</taxon>
        <taxon>Actinomycetota</taxon>
        <taxon>Actinomycetes</taxon>
        <taxon>Kitasatosporales</taxon>
        <taxon>Streptomycetaceae</taxon>
        <taxon>Streptomyces</taxon>
    </lineage>
</organism>
<feature type="transmembrane region" description="Helical" evidence="1">
    <location>
        <begin position="20"/>
        <end position="41"/>
    </location>
</feature>
<feature type="transmembrane region" description="Helical" evidence="1">
    <location>
        <begin position="53"/>
        <end position="74"/>
    </location>
</feature>
<proteinExistence type="predicted"/>
<keyword evidence="1" id="KW-0472">Membrane</keyword>
<dbReference type="EMBL" id="CP011340">
    <property type="protein sequence ID" value="ALC20510.1"/>
    <property type="molecule type" value="Genomic_DNA"/>
</dbReference>
<dbReference type="STRING" id="38300.SPRI_2204"/>
<feature type="transmembrane region" description="Helical" evidence="1">
    <location>
        <begin position="146"/>
        <end position="165"/>
    </location>
</feature>
<evidence type="ECO:0008006" key="4">
    <source>
        <dbReference type="Google" id="ProtNLM"/>
    </source>
</evidence>
<dbReference type="KEGG" id="spri:SPRI_2204"/>
<keyword evidence="1" id="KW-0812">Transmembrane</keyword>
<gene>
    <name evidence="2" type="ORF">SPRI_2204</name>
</gene>
<reference evidence="2 3" key="1">
    <citation type="submission" date="2015-08" db="EMBL/GenBank/DDBJ databases">
        <title>Genome sequence of the pristinamycin over-producing bacterium Streptomyces pristinaespiralis HCCB10218.</title>
        <authorList>
            <person name="Tian J."/>
            <person name="Yang J."/>
            <person name="Li L."/>
            <person name="Ruan L."/>
            <person name="Wei W."/>
            <person name="Zheng G."/>
            <person name="Wei Z."/>
            <person name="Yang S."/>
            <person name="Ge M."/>
            <person name="Jiang W."/>
            <person name="Lu Y."/>
        </authorList>
    </citation>
    <scope>NUCLEOTIDE SEQUENCE [LARGE SCALE GENOMIC DNA]</scope>
    <source>
        <strain evidence="2 3">HCCB 10218</strain>
    </source>
</reference>
<evidence type="ECO:0000256" key="1">
    <source>
        <dbReference type="SAM" id="Phobius"/>
    </source>
</evidence>
<protein>
    <recommendedName>
        <fullName evidence="4">Integral membrane protein</fullName>
    </recommendedName>
</protein>
<dbReference type="Proteomes" id="UP000060513">
    <property type="component" value="Chromosome"/>
</dbReference>
<keyword evidence="1" id="KW-1133">Transmembrane helix</keyword>
<sequence length="182" mass="19545">MGVWCLPEPGALPCSSSMDVSTFYALFSATCFTLVGLWWNVVQDHAEWMRDPALRRVVGGIYLSFLLPALMGLFAQVGGTEQPQVWRAAFIALAVVGCVCTLRLLARTRGDRFVTWQQGGAALLYVLIAVVGAFPGLAPHLGLRPIQAAALGLIALIVLGHALVWRFMAGEGRAAEEVATGY</sequence>
<evidence type="ECO:0000313" key="3">
    <source>
        <dbReference type="Proteomes" id="UP000060513"/>
    </source>
</evidence>
<evidence type="ECO:0000313" key="2">
    <source>
        <dbReference type="EMBL" id="ALC20510.1"/>
    </source>
</evidence>
<accession>A0A0M4DDQ0</accession>
<feature type="transmembrane region" description="Helical" evidence="1">
    <location>
        <begin position="113"/>
        <end position="134"/>
    </location>
</feature>
<dbReference type="AlphaFoldDB" id="A0A0M4DDQ0"/>
<feature type="transmembrane region" description="Helical" evidence="1">
    <location>
        <begin position="86"/>
        <end position="106"/>
    </location>
</feature>
<dbReference type="PATRIC" id="fig|38300.4.peg.2330"/>
<name>A0A0M4DDQ0_STRPR</name>